<proteinExistence type="predicted"/>
<keyword evidence="1" id="KW-0472">Membrane</keyword>
<name>A0A2Z6S772_9GLOM</name>
<evidence type="ECO:0000313" key="2">
    <source>
        <dbReference type="EMBL" id="GBC08783.1"/>
    </source>
</evidence>
<feature type="transmembrane region" description="Helical" evidence="1">
    <location>
        <begin position="281"/>
        <end position="302"/>
    </location>
</feature>
<evidence type="ECO:0000313" key="3">
    <source>
        <dbReference type="Proteomes" id="UP000247702"/>
    </source>
</evidence>
<evidence type="ECO:0000256" key="1">
    <source>
        <dbReference type="SAM" id="Phobius"/>
    </source>
</evidence>
<accession>A0A2Z6S772</accession>
<reference evidence="2 3" key="1">
    <citation type="submission" date="2017-11" db="EMBL/GenBank/DDBJ databases">
        <title>The genome of Rhizophagus clarus HR1 reveals common genetic basis of auxotrophy among arbuscular mycorrhizal fungi.</title>
        <authorList>
            <person name="Kobayashi Y."/>
        </authorList>
    </citation>
    <scope>NUCLEOTIDE SEQUENCE [LARGE SCALE GENOMIC DNA]</scope>
    <source>
        <strain evidence="2 3">HR1</strain>
    </source>
</reference>
<keyword evidence="1" id="KW-0812">Transmembrane</keyword>
<gene>
    <name evidence="2" type="ORF">RclHR1_08380004</name>
</gene>
<dbReference type="Proteomes" id="UP000247702">
    <property type="component" value="Unassembled WGS sequence"/>
</dbReference>
<feature type="transmembrane region" description="Helical" evidence="1">
    <location>
        <begin position="63"/>
        <end position="82"/>
    </location>
</feature>
<keyword evidence="1" id="KW-1133">Transmembrane helix</keyword>
<dbReference type="EMBL" id="BEXD01004246">
    <property type="protein sequence ID" value="GBC08783.1"/>
    <property type="molecule type" value="Genomic_DNA"/>
</dbReference>
<dbReference type="AlphaFoldDB" id="A0A2Z6S772"/>
<feature type="transmembrane region" description="Helical" evidence="1">
    <location>
        <begin position="12"/>
        <end position="37"/>
    </location>
</feature>
<comment type="caution">
    <text evidence="2">The sequence shown here is derived from an EMBL/GenBank/DDBJ whole genome shotgun (WGS) entry which is preliminary data.</text>
</comment>
<organism evidence="2 3">
    <name type="scientific">Rhizophagus clarus</name>
    <dbReference type="NCBI Taxonomy" id="94130"/>
    <lineage>
        <taxon>Eukaryota</taxon>
        <taxon>Fungi</taxon>
        <taxon>Fungi incertae sedis</taxon>
        <taxon>Mucoromycota</taxon>
        <taxon>Glomeromycotina</taxon>
        <taxon>Glomeromycetes</taxon>
        <taxon>Glomerales</taxon>
        <taxon>Glomeraceae</taxon>
        <taxon>Rhizophagus</taxon>
    </lineage>
</organism>
<protein>
    <submittedName>
        <fullName evidence="2">Uncharacterized protein</fullName>
    </submittedName>
</protein>
<sequence length="365" mass="40886">MDYTESRWFKVINGWAGIISIIVSLTIFAVLLIIYIARTRNRKESSNIFSFFTSDYRSTPTKILKVITFLILAVGFVGVIFYDINKMLYGDPVISMKVDPNTFAPTVLFCPPDSNNKIEVQSGTYIDADEKSEADLIGSFNDFQVNNITCKLFNETLFTNKPKESIGGSYNFTFISSINAIAVNVKDFSNSMNNMMMNMSPTHVDIHSDVGIQLVTGGLSELQYIETRYVDLDGGKAHRGFQLITLASIPTNIVTAQTVMNIIIYAQDCVMVNSENPSLNLATFLGNLGGYLSICGVFGFLFGRGKVRPFGFVTDNCFPDQDKESLRKHLYNDNDNDNDQEKVTTVTESKTLLTEYYIDTELFSK</sequence>
<keyword evidence="3" id="KW-1185">Reference proteome</keyword>